<reference evidence="1 2" key="1">
    <citation type="journal article" date="2019" name="Emerg. Microbes Infect.">
        <title>Comprehensive subspecies identification of 175 nontuberculous mycobacteria species based on 7547 genomic profiles.</title>
        <authorList>
            <person name="Matsumoto Y."/>
            <person name="Kinjo T."/>
            <person name="Motooka D."/>
            <person name="Nabeya D."/>
            <person name="Jung N."/>
            <person name="Uechi K."/>
            <person name="Horii T."/>
            <person name="Iida T."/>
            <person name="Fujita J."/>
            <person name="Nakamura S."/>
        </authorList>
    </citation>
    <scope>NUCLEOTIDE SEQUENCE [LARGE SCALE GENOMIC DNA]</scope>
    <source>
        <strain evidence="1 2">JCM 14738</strain>
    </source>
</reference>
<keyword evidence="2" id="KW-1185">Reference proteome</keyword>
<evidence type="ECO:0000313" key="1">
    <source>
        <dbReference type="EMBL" id="BBZ39956.1"/>
    </source>
</evidence>
<evidence type="ECO:0008006" key="3">
    <source>
        <dbReference type="Google" id="ProtNLM"/>
    </source>
</evidence>
<dbReference type="Gene3D" id="1.20.1290.10">
    <property type="entry name" value="AhpD-like"/>
    <property type="match status" value="1"/>
</dbReference>
<evidence type="ECO:0000313" key="2">
    <source>
        <dbReference type="Proteomes" id="UP000467385"/>
    </source>
</evidence>
<sequence>MTSTPRTGTSLADAAPDVGAAQMRFQQVAYPGSVDIVTRELLRILSGQLSRCTICRNLRLNAAIDRGFDEAAVKYLEDPASSDLPAQQQVVLRLTKAFLTDPEAFGVADWAELRSYYSQDQVAELILDLVRFRPGSKLVVAAGLEPEDDELVYQ</sequence>
<protein>
    <recommendedName>
        <fullName evidence="3">Carboxymuconolactone decarboxylase-like domain-containing protein</fullName>
    </recommendedName>
</protein>
<gene>
    <name evidence="1" type="ORF">MCNS_30190</name>
</gene>
<dbReference type="EMBL" id="AP022613">
    <property type="protein sequence ID" value="BBZ39956.1"/>
    <property type="molecule type" value="Genomic_DNA"/>
</dbReference>
<organism evidence="1 2">
    <name type="scientific">Mycobacterium conspicuum</name>
    <dbReference type="NCBI Taxonomy" id="44010"/>
    <lineage>
        <taxon>Bacteria</taxon>
        <taxon>Bacillati</taxon>
        <taxon>Actinomycetota</taxon>
        <taxon>Actinomycetes</taxon>
        <taxon>Mycobacteriales</taxon>
        <taxon>Mycobacteriaceae</taxon>
        <taxon>Mycobacterium</taxon>
    </lineage>
</organism>
<name>A0A7I7YE18_9MYCO</name>
<accession>A0A7I7YE18</accession>
<dbReference type="Proteomes" id="UP000467385">
    <property type="component" value="Chromosome"/>
</dbReference>
<dbReference type="AlphaFoldDB" id="A0A7I7YE18"/>
<dbReference type="InterPro" id="IPR029032">
    <property type="entry name" value="AhpD-like"/>
</dbReference>
<dbReference type="SUPFAM" id="SSF69118">
    <property type="entry name" value="AhpD-like"/>
    <property type="match status" value="1"/>
</dbReference>
<proteinExistence type="predicted"/>